<dbReference type="AlphaFoldDB" id="A0A917BDG1"/>
<keyword evidence="2" id="KW-0813">Transport</keyword>
<evidence type="ECO:0000256" key="5">
    <source>
        <dbReference type="SAM" id="SignalP"/>
    </source>
</evidence>
<feature type="chain" id="PRO_5037679248" description="Extracellular solute-binding protein" evidence="5">
    <location>
        <begin position="29"/>
        <end position="475"/>
    </location>
</feature>
<feature type="compositionally biased region" description="Low complexity" evidence="4">
    <location>
        <begin position="452"/>
        <end position="464"/>
    </location>
</feature>
<dbReference type="Gene3D" id="3.40.190.10">
    <property type="entry name" value="Periplasmic binding protein-like II"/>
    <property type="match status" value="1"/>
</dbReference>
<evidence type="ECO:0000256" key="3">
    <source>
        <dbReference type="ARBA" id="ARBA00022729"/>
    </source>
</evidence>
<name>A0A917BDG1_9ACTN</name>
<dbReference type="GO" id="GO:0015768">
    <property type="term" value="P:maltose transport"/>
    <property type="evidence" value="ECO:0007669"/>
    <property type="project" value="TreeGrafter"/>
</dbReference>
<evidence type="ECO:0000256" key="2">
    <source>
        <dbReference type="ARBA" id="ARBA00022448"/>
    </source>
</evidence>
<organism evidence="6 7">
    <name type="scientific">Marmoricola endophyticus</name>
    <dbReference type="NCBI Taxonomy" id="2040280"/>
    <lineage>
        <taxon>Bacteria</taxon>
        <taxon>Bacillati</taxon>
        <taxon>Actinomycetota</taxon>
        <taxon>Actinomycetes</taxon>
        <taxon>Propionibacteriales</taxon>
        <taxon>Nocardioidaceae</taxon>
        <taxon>Marmoricola</taxon>
    </lineage>
</organism>
<accession>A0A917BDG1</accession>
<feature type="compositionally biased region" description="Polar residues" evidence="4">
    <location>
        <begin position="466"/>
        <end position="475"/>
    </location>
</feature>
<dbReference type="InterPro" id="IPR006059">
    <property type="entry name" value="SBP"/>
</dbReference>
<sequence length="475" mass="49930">MRTRRWQAGMRVAVATATAGLVCIGAAACTPDGQTPAPASSAPAGPAQVTLAVYGPDAVNSAYTRAAAAFSAEHPEVSVSVKPYASREQALAAADRDEGAPDIFLADHDDLDQLLANDRTQPVSEMLTERNIDLGDNYQRIGVEDFSRDNALQCMPAEVSPTVVYYNAGLVRLSALRPPGDPAPNSDSGWRFNDFVTAIQQASARGGDVRGFALPPRVESLAPFLFSGGSTVVDDADDPTRLELSEGSGLSVMKRVLPVLRNPSQTVTSAQLAEKSAVQRFKDGELAMIAGQRDLVPQLRATKGLSFGVMPIPRVGSTATTGTVTGFCVSRGATEDKQKATAVGDLLAYLVGDDASTRVAATGYVVPANLTALNSDEFTQSDLDPLGGDTVFSNSVRYIQELPSTQEFPTALAAADRVLRPLFNESVSGPLDEDQLQQRLLAVDQAAQRVLAPASLTPTPSPSAKDTPSISPTGN</sequence>
<evidence type="ECO:0000256" key="4">
    <source>
        <dbReference type="SAM" id="MobiDB-lite"/>
    </source>
</evidence>
<dbReference type="RefSeq" id="WP_188778451.1">
    <property type="nucleotide sequence ID" value="NZ_BMKQ01000001.1"/>
</dbReference>
<dbReference type="Proteomes" id="UP000649179">
    <property type="component" value="Unassembled WGS sequence"/>
</dbReference>
<dbReference type="GO" id="GO:0055052">
    <property type="term" value="C:ATP-binding cassette (ABC) transporter complex, substrate-binding subunit-containing"/>
    <property type="evidence" value="ECO:0007669"/>
    <property type="project" value="TreeGrafter"/>
</dbReference>
<proteinExistence type="inferred from homology"/>
<evidence type="ECO:0008006" key="8">
    <source>
        <dbReference type="Google" id="ProtNLM"/>
    </source>
</evidence>
<keyword evidence="3 5" id="KW-0732">Signal</keyword>
<dbReference type="PROSITE" id="PS51257">
    <property type="entry name" value="PROKAR_LIPOPROTEIN"/>
    <property type="match status" value="1"/>
</dbReference>
<dbReference type="SUPFAM" id="SSF53850">
    <property type="entry name" value="Periplasmic binding protein-like II"/>
    <property type="match status" value="1"/>
</dbReference>
<dbReference type="GO" id="GO:0042956">
    <property type="term" value="P:maltodextrin transmembrane transport"/>
    <property type="evidence" value="ECO:0007669"/>
    <property type="project" value="TreeGrafter"/>
</dbReference>
<protein>
    <recommendedName>
        <fullName evidence="8">Extracellular solute-binding protein</fullName>
    </recommendedName>
</protein>
<dbReference type="Pfam" id="PF13416">
    <property type="entry name" value="SBP_bac_8"/>
    <property type="match status" value="1"/>
</dbReference>
<dbReference type="GO" id="GO:1901982">
    <property type="term" value="F:maltose binding"/>
    <property type="evidence" value="ECO:0007669"/>
    <property type="project" value="TreeGrafter"/>
</dbReference>
<reference evidence="6" key="1">
    <citation type="journal article" date="2014" name="Int. J. Syst. Evol. Microbiol.">
        <title>Complete genome sequence of Corynebacterium casei LMG S-19264T (=DSM 44701T), isolated from a smear-ripened cheese.</title>
        <authorList>
            <consortium name="US DOE Joint Genome Institute (JGI-PGF)"/>
            <person name="Walter F."/>
            <person name="Albersmeier A."/>
            <person name="Kalinowski J."/>
            <person name="Ruckert C."/>
        </authorList>
    </citation>
    <scope>NUCLEOTIDE SEQUENCE</scope>
    <source>
        <strain evidence="6">CGMCC 1.16067</strain>
    </source>
</reference>
<feature type="region of interest" description="Disordered" evidence="4">
    <location>
        <begin position="452"/>
        <end position="475"/>
    </location>
</feature>
<dbReference type="PANTHER" id="PTHR30061">
    <property type="entry name" value="MALTOSE-BINDING PERIPLASMIC PROTEIN"/>
    <property type="match status" value="1"/>
</dbReference>
<comment type="similarity">
    <text evidence="1">Belongs to the bacterial solute-binding protein 1 family.</text>
</comment>
<dbReference type="EMBL" id="BMKQ01000001">
    <property type="protein sequence ID" value="GGF36911.1"/>
    <property type="molecule type" value="Genomic_DNA"/>
</dbReference>
<comment type="caution">
    <text evidence="6">The sequence shown here is derived from an EMBL/GenBank/DDBJ whole genome shotgun (WGS) entry which is preliminary data.</text>
</comment>
<feature type="signal peptide" evidence="5">
    <location>
        <begin position="1"/>
        <end position="28"/>
    </location>
</feature>
<gene>
    <name evidence="6" type="ORF">GCM10011519_08060</name>
</gene>
<reference evidence="6" key="2">
    <citation type="submission" date="2020-09" db="EMBL/GenBank/DDBJ databases">
        <authorList>
            <person name="Sun Q."/>
            <person name="Zhou Y."/>
        </authorList>
    </citation>
    <scope>NUCLEOTIDE SEQUENCE</scope>
    <source>
        <strain evidence="6">CGMCC 1.16067</strain>
    </source>
</reference>
<dbReference type="PANTHER" id="PTHR30061:SF50">
    <property type="entry name" value="MALTOSE_MALTODEXTRIN-BINDING PERIPLASMIC PROTEIN"/>
    <property type="match status" value="1"/>
</dbReference>
<evidence type="ECO:0000313" key="6">
    <source>
        <dbReference type="EMBL" id="GGF36911.1"/>
    </source>
</evidence>
<keyword evidence="7" id="KW-1185">Reference proteome</keyword>
<evidence type="ECO:0000256" key="1">
    <source>
        <dbReference type="ARBA" id="ARBA00008520"/>
    </source>
</evidence>
<evidence type="ECO:0000313" key="7">
    <source>
        <dbReference type="Proteomes" id="UP000649179"/>
    </source>
</evidence>